<name>A0A5N5KVW4_9ROSI</name>
<evidence type="ECO:0000259" key="1">
    <source>
        <dbReference type="Pfam" id="PF13439"/>
    </source>
</evidence>
<dbReference type="AlphaFoldDB" id="A0A5N5KVW4"/>
<dbReference type="InterPro" id="IPR028098">
    <property type="entry name" value="Glyco_trans_4-like_N"/>
</dbReference>
<dbReference type="Proteomes" id="UP000326939">
    <property type="component" value="Chromosome 11"/>
</dbReference>
<feature type="domain" description="Glycosyltransferase subfamily 4-like N-terminal" evidence="1">
    <location>
        <begin position="101"/>
        <end position="197"/>
    </location>
</feature>
<evidence type="ECO:0000313" key="2">
    <source>
        <dbReference type="EMBL" id="KAB5534512.1"/>
    </source>
</evidence>
<proteinExistence type="predicted"/>
<dbReference type="EMBL" id="VDCV01000011">
    <property type="protein sequence ID" value="KAB5534512.1"/>
    <property type="molecule type" value="Genomic_DNA"/>
</dbReference>
<dbReference type="SUPFAM" id="SSF53756">
    <property type="entry name" value="UDP-Glycosyltransferase/glycogen phosphorylase"/>
    <property type="match status" value="1"/>
</dbReference>
<dbReference type="PANTHER" id="PTHR46686:SF2">
    <property type="entry name" value="GLYCOSYLTRANSFERASE"/>
    <property type="match status" value="1"/>
</dbReference>
<evidence type="ECO:0000313" key="3">
    <source>
        <dbReference type="Proteomes" id="UP000326939"/>
    </source>
</evidence>
<comment type="caution">
    <text evidence="2">The sequence shown here is derived from an EMBL/GenBank/DDBJ whole genome shotgun (WGS) entry which is preliminary data.</text>
</comment>
<protein>
    <recommendedName>
        <fullName evidence="1">Glycosyltransferase subfamily 4-like N-terminal domain-containing protein</fullName>
    </recommendedName>
</protein>
<reference evidence="3" key="1">
    <citation type="journal article" date="2019" name="Gigascience">
        <title>De novo genome assembly of the endangered Acer yangbiense, a plant species with extremely small populations endemic to Yunnan Province, China.</title>
        <authorList>
            <person name="Yang J."/>
            <person name="Wariss H.M."/>
            <person name="Tao L."/>
            <person name="Zhang R."/>
            <person name="Yun Q."/>
            <person name="Hollingsworth P."/>
            <person name="Dao Z."/>
            <person name="Luo G."/>
            <person name="Guo H."/>
            <person name="Ma Y."/>
            <person name="Sun W."/>
        </authorList>
    </citation>
    <scope>NUCLEOTIDE SEQUENCE [LARGE SCALE GENOMIC DNA]</scope>
    <source>
        <strain evidence="3">cv. br00</strain>
    </source>
</reference>
<keyword evidence="3" id="KW-1185">Reference proteome</keyword>
<dbReference type="Gene3D" id="3.40.50.2000">
    <property type="entry name" value="Glycogen Phosphorylase B"/>
    <property type="match status" value="1"/>
</dbReference>
<gene>
    <name evidence="2" type="ORF">DKX38_017598</name>
</gene>
<accession>A0A5N5KVW4</accession>
<sequence length="258" mass="29143">MGLKYQACKTSSSSILFSVRYRQEPPVLSGEDTFNGDLRDVKFAWNKLCFGPSFEKLKLAVFSKTWPIGAGPGGMELEKKYFVRDREKKGFYRKRSLINQQERHASTLYHALAGKGHEIHVFTAPSDRKPHLDIHEGNLHVYFTANDHGSLNCSLAFKIFSRINENGEFDYVHTESVSLPHWRAKLVPNVAVTWHGICVYQLPSRNVHVILNGVDTTRFVLDPDAGARLRRKYGVPDNGSLVMGVAGRLVRGERGMLN</sequence>
<dbReference type="PANTHER" id="PTHR46686">
    <property type="entry name" value="GLYCOSYLTRANSFERASE"/>
    <property type="match status" value="1"/>
</dbReference>
<organism evidence="2 3">
    <name type="scientific">Salix brachista</name>
    <dbReference type="NCBI Taxonomy" id="2182728"/>
    <lineage>
        <taxon>Eukaryota</taxon>
        <taxon>Viridiplantae</taxon>
        <taxon>Streptophyta</taxon>
        <taxon>Embryophyta</taxon>
        <taxon>Tracheophyta</taxon>
        <taxon>Spermatophyta</taxon>
        <taxon>Magnoliopsida</taxon>
        <taxon>eudicotyledons</taxon>
        <taxon>Gunneridae</taxon>
        <taxon>Pentapetalae</taxon>
        <taxon>rosids</taxon>
        <taxon>fabids</taxon>
        <taxon>Malpighiales</taxon>
        <taxon>Salicaceae</taxon>
        <taxon>Saliceae</taxon>
        <taxon>Salix</taxon>
    </lineage>
</organism>
<dbReference type="Pfam" id="PF13439">
    <property type="entry name" value="Glyco_transf_4"/>
    <property type="match status" value="1"/>
</dbReference>